<comment type="caution">
    <text evidence="10">The sequence shown here is derived from an EMBL/GenBank/DDBJ whole genome shotgun (WGS) entry which is preliminary data.</text>
</comment>
<dbReference type="AlphaFoldDB" id="A0A1A0H8F1"/>
<dbReference type="InterPro" id="IPR004013">
    <property type="entry name" value="PHP_dom"/>
</dbReference>
<protein>
    <recommendedName>
        <fullName evidence="3 8">Histidinol-phosphatase</fullName>
        <shortName evidence="8">HolPase</shortName>
        <ecNumber evidence="3 8">3.1.3.15</ecNumber>
    </recommendedName>
</protein>
<dbReference type="GO" id="GO:0000105">
    <property type="term" value="P:L-histidine biosynthetic process"/>
    <property type="evidence" value="ECO:0007669"/>
    <property type="project" value="UniProtKB-UniRule"/>
</dbReference>
<keyword evidence="4 8" id="KW-0028">Amino-acid biosynthesis</keyword>
<dbReference type="Gene3D" id="3.20.20.140">
    <property type="entry name" value="Metal-dependent hydrolases"/>
    <property type="match status" value="1"/>
</dbReference>
<dbReference type="EMBL" id="LXTC01000004">
    <property type="protein sequence ID" value="OBA20301.1"/>
    <property type="molecule type" value="Genomic_DNA"/>
</dbReference>
<proteinExistence type="inferred from homology"/>
<dbReference type="OrthoDB" id="5957391at2759"/>
<keyword evidence="6 8" id="KW-0368">Histidine biosynthesis</keyword>
<dbReference type="PANTHER" id="PTHR21039">
    <property type="entry name" value="HISTIDINOL PHOSPHATASE-RELATED"/>
    <property type="match status" value="1"/>
</dbReference>
<dbReference type="CDD" id="cd12110">
    <property type="entry name" value="PHP_HisPPase_Hisj_like"/>
    <property type="match status" value="1"/>
</dbReference>
<comment type="catalytic activity">
    <reaction evidence="7 8">
        <text>L-histidinol phosphate + H2O = L-histidinol + phosphate</text>
        <dbReference type="Rhea" id="RHEA:14465"/>
        <dbReference type="ChEBI" id="CHEBI:15377"/>
        <dbReference type="ChEBI" id="CHEBI:43474"/>
        <dbReference type="ChEBI" id="CHEBI:57699"/>
        <dbReference type="ChEBI" id="CHEBI:57980"/>
        <dbReference type="EC" id="3.1.3.15"/>
    </reaction>
</comment>
<dbReference type="GO" id="GO:0004401">
    <property type="term" value="F:histidinol-phosphatase activity"/>
    <property type="evidence" value="ECO:0007669"/>
    <property type="project" value="UniProtKB-UniRule"/>
</dbReference>
<sequence>MHSHHSHSGEYISHGEGSLESMVATAQARKFSHYCLTEHMPRLSGKYLYPEEIEKNYTAENLDTDFSKYLTHARKIQTRLRDAGSLQVLVGFEVEGIDGPHIRAAKSIRQKTDMCVGSVHYVHGIPIDFSAELWLQARAACADNTSRCLYKDYFDLQYQVLTELHPHVVGHFDLIRLCEASEIDSSSGIHIRSIDIEQDWPDVWQAITRNIQYVVSYGGLFELNSSAVRKGWVSPYPRLDIAQAIKRLGGMFCLSDDAHTTAQVGLNYDKVWAYVVDELRLSHVHHLELDAAGNTVVVADRVAELARLSFWA</sequence>
<evidence type="ECO:0000313" key="11">
    <source>
        <dbReference type="Proteomes" id="UP000092555"/>
    </source>
</evidence>
<accession>A0A1A0H8F1</accession>
<dbReference type="STRING" id="869754.A0A1A0H8F1"/>
<reference evidence="10 11" key="1">
    <citation type="submission" date="2016-05" db="EMBL/GenBank/DDBJ databases">
        <title>Comparative genomics of biotechnologically important yeasts.</title>
        <authorList>
            <consortium name="DOE Joint Genome Institute"/>
            <person name="Riley R."/>
            <person name="Haridas S."/>
            <person name="Wolfe K.H."/>
            <person name="Lopes M.R."/>
            <person name="Hittinger C.T."/>
            <person name="Goker M."/>
            <person name="Salamov A."/>
            <person name="Wisecaver J."/>
            <person name="Long T.M."/>
            <person name="Aerts A.L."/>
            <person name="Barry K."/>
            <person name="Choi C."/>
            <person name="Clum A."/>
            <person name="Coughlan A.Y."/>
            <person name="Deshpande S."/>
            <person name="Douglass A.P."/>
            <person name="Hanson S.J."/>
            <person name="Klenk H.-P."/>
            <person name="LaButti K."/>
            <person name="Lapidus A."/>
            <person name="Lindquist E."/>
            <person name="Lipzen A."/>
            <person name="Meier-kolthoff J.P."/>
            <person name="Ohm R.A."/>
            <person name="Otillar R.P."/>
            <person name="Pangilinan J."/>
            <person name="Peng Y."/>
            <person name="Rokas A."/>
            <person name="Rosa C.A."/>
            <person name="Scheuner C."/>
            <person name="Sibirny A.A."/>
            <person name="Slot J.C."/>
            <person name="Stielow J.B."/>
            <person name="Sun H."/>
            <person name="Kurtzman C.P."/>
            <person name="Blackwell M."/>
            <person name="Grigoriev I.V."/>
            <person name="Jeffries T.W."/>
        </authorList>
    </citation>
    <scope>NUCLEOTIDE SEQUENCE [LARGE SCALE GENOMIC DNA]</scope>
    <source>
        <strain evidence="10 11">NRRL YB-4993</strain>
    </source>
</reference>
<evidence type="ECO:0000256" key="1">
    <source>
        <dbReference type="ARBA" id="ARBA00004970"/>
    </source>
</evidence>
<dbReference type="UniPathway" id="UPA00031">
    <property type="reaction ID" value="UER00013"/>
</dbReference>
<evidence type="ECO:0000259" key="9">
    <source>
        <dbReference type="Pfam" id="PF02811"/>
    </source>
</evidence>
<evidence type="ECO:0000256" key="5">
    <source>
        <dbReference type="ARBA" id="ARBA00022801"/>
    </source>
</evidence>
<dbReference type="InterPro" id="IPR010140">
    <property type="entry name" value="Histidinol_P_phosphatase_HisJ"/>
</dbReference>
<dbReference type="RefSeq" id="XP_018710823.1">
    <property type="nucleotide sequence ID" value="XM_018857740.1"/>
</dbReference>
<evidence type="ECO:0000256" key="2">
    <source>
        <dbReference type="ARBA" id="ARBA00009152"/>
    </source>
</evidence>
<dbReference type="SUPFAM" id="SSF89550">
    <property type="entry name" value="PHP domain-like"/>
    <property type="match status" value="1"/>
</dbReference>
<evidence type="ECO:0000256" key="6">
    <source>
        <dbReference type="ARBA" id="ARBA00023102"/>
    </source>
</evidence>
<organism evidence="10 11">
    <name type="scientific">Metschnikowia bicuspidata var. bicuspidata NRRL YB-4993</name>
    <dbReference type="NCBI Taxonomy" id="869754"/>
    <lineage>
        <taxon>Eukaryota</taxon>
        <taxon>Fungi</taxon>
        <taxon>Dikarya</taxon>
        <taxon>Ascomycota</taxon>
        <taxon>Saccharomycotina</taxon>
        <taxon>Pichiomycetes</taxon>
        <taxon>Metschnikowiaceae</taxon>
        <taxon>Metschnikowia</taxon>
    </lineage>
</organism>
<keyword evidence="11" id="KW-1185">Reference proteome</keyword>
<evidence type="ECO:0000256" key="7">
    <source>
        <dbReference type="ARBA" id="ARBA00049158"/>
    </source>
</evidence>
<dbReference type="NCBIfam" id="TIGR01856">
    <property type="entry name" value="hisJ_fam"/>
    <property type="match status" value="1"/>
</dbReference>
<evidence type="ECO:0000256" key="4">
    <source>
        <dbReference type="ARBA" id="ARBA00022605"/>
    </source>
</evidence>
<feature type="domain" description="PHP" evidence="9">
    <location>
        <begin position="4"/>
        <end position="226"/>
    </location>
</feature>
<dbReference type="InterPro" id="IPR016195">
    <property type="entry name" value="Pol/histidinol_Pase-like"/>
</dbReference>
<evidence type="ECO:0000313" key="10">
    <source>
        <dbReference type="EMBL" id="OBA20301.1"/>
    </source>
</evidence>
<comment type="pathway">
    <text evidence="1 8">Amino-acid biosynthesis; L-histidine biosynthesis; L-histidine from 5-phospho-alpha-D-ribose 1-diphosphate: step 8/9.</text>
</comment>
<keyword evidence="5 8" id="KW-0378">Hydrolase</keyword>
<name>A0A1A0H8F1_9ASCO</name>
<evidence type="ECO:0000256" key="3">
    <source>
        <dbReference type="ARBA" id="ARBA00013085"/>
    </source>
</evidence>
<dbReference type="Pfam" id="PF02811">
    <property type="entry name" value="PHP"/>
    <property type="match status" value="1"/>
</dbReference>
<gene>
    <name evidence="10" type="ORF">METBIDRAFT_44099</name>
</gene>
<dbReference type="GeneID" id="30030716"/>
<dbReference type="Proteomes" id="UP000092555">
    <property type="component" value="Unassembled WGS sequence"/>
</dbReference>
<dbReference type="PANTHER" id="PTHR21039:SF0">
    <property type="entry name" value="HISTIDINOL-PHOSPHATASE"/>
    <property type="match status" value="1"/>
</dbReference>
<evidence type="ECO:0000256" key="8">
    <source>
        <dbReference type="RuleBase" id="RU366003"/>
    </source>
</evidence>
<comment type="similarity">
    <text evidence="2 8">Belongs to the PHP hydrolase family. HisK subfamily.</text>
</comment>
<dbReference type="EC" id="3.1.3.15" evidence="3 8"/>
<dbReference type="GO" id="GO:0005737">
    <property type="term" value="C:cytoplasm"/>
    <property type="evidence" value="ECO:0007669"/>
    <property type="project" value="TreeGrafter"/>
</dbReference>